<feature type="compositionally biased region" description="Polar residues" evidence="1">
    <location>
        <begin position="1"/>
        <end position="11"/>
    </location>
</feature>
<dbReference type="EMBL" id="CAJVPL010000448">
    <property type="protein sequence ID" value="CAG8498428.1"/>
    <property type="molecule type" value="Genomic_DNA"/>
</dbReference>
<organism evidence="2 3">
    <name type="scientific">Ambispora gerdemannii</name>
    <dbReference type="NCBI Taxonomy" id="144530"/>
    <lineage>
        <taxon>Eukaryota</taxon>
        <taxon>Fungi</taxon>
        <taxon>Fungi incertae sedis</taxon>
        <taxon>Mucoromycota</taxon>
        <taxon>Glomeromycotina</taxon>
        <taxon>Glomeromycetes</taxon>
        <taxon>Archaeosporales</taxon>
        <taxon>Ambisporaceae</taxon>
        <taxon>Ambispora</taxon>
    </lineage>
</organism>
<evidence type="ECO:0000256" key="1">
    <source>
        <dbReference type="SAM" id="MobiDB-lite"/>
    </source>
</evidence>
<feature type="region of interest" description="Disordered" evidence="1">
    <location>
        <begin position="169"/>
        <end position="188"/>
    </location>
</feature>
<feature type="region of interest" description="Disordered" evidence="1">
    <location>
        <begin position="303"/>
        <end position="414"/>
    </location>
</feature>
<name>A0A9N9EY33_9GLOM</name>
<feature type="compositionally biased region" description="Basic and acidic residues" evidence="1">
    <location>
        <begin position="399"/>
        <end position="414"/>
    </location>
</feature>
<feature type="compositionally biased region" description="Low complexity" evidence="1">
    <location>
        <begin position="58"/>
        <end position="73"/>
    </location>
</feature>
<feature type="region of interest" description="Disordered" evidence="1">
    <location>
        <begin position="134"/>
        <end position="157"/>
    </location>
</feature>
<protein>
    <submittedName>
        <fullName evidence="2">10291_t:CDS:1</fullName>
    </submittedName>
</protein>
<feature type="compositionally biased region" description="Basic and acidic residues" evidence="1">
    <location>
        <begin position="350"/>
        <end position="367"/>
    </location>
</feature>
<feature type="compositionally biased region" description="Basic and acidic residues" evidence="1">
    <location>
        <begin position="134"/>
        <end position="146"/>
    </location>
</feature>
<keyword evidence="3" id="KW-1185">Reference proteome</keyword>
<feature type="compositionally biased region" description="Polar residues" evidence="1">
    <location>
        <begin position="147"/>
        <end position="157"/>
    </location>
</feature>
<sequence>MTGRRGNQQTPARRGAQQRQGLGDGPPSQIRGRGNRIWRGGGQTRGNTQVHNNHTGGSATSSIPKSISSTNPSWPRASGGNISLTRGGANNVRRPYNMTWRGNAGSRGRRERDILAQDEEMLAQDEEMQLYEDAEMKDSSANEHSQKTNGTKSGANMTRSKDVVHNKLFGEGDTGEVTNLGKSPDPNVPESDVVMEFLEKFHREYNHTCARCRAADFFYTDPLPLQLDRKIIFEKSAKNQADRPMEYLNNNNNQQTPQAMPHFFGHIEKSKETTITFGLIPPPNVAVLQDTPNDFHSKIPSTFFDDLPNSQTPKLPTPRSLFNFPPPLLPQISGTPQENLLVIPSPSGRPQEKPEKALSFELDEGKGKRCLPIDSESESKKKRCLSPESVDGNVKSKKKLSEDLDSKEEEKTRGKEKVATVASAKLTPSKKKEVKKIQIKLKKRSRPWQEIKVDHDWHNSNFKLRYLLFACYYQIFMFSISR</sequence>
<dbReference type="AlphaFoldDB" id="A0A9N9EY33"/>
<dbReference type="OrthoDB" id="10563686at2759"/>
<reference evidence="2" key="1">
    <citation type="submission" date="2021-06" db="EMBL/GenBank/DDBJ databases">
        <authorList>
            <person name="Kallberg Y."/>
            <person name="Tangrot J."/>
            <person name="Rosling A."/>
        </authorList>
    </citation>
    <scope>NUCLEOTIDE SEQUENCE</scope>
    <source>
        <strain evidence="2">MT106</strain>
    </source>
</reference>
<feature type="compositionally biased region" description="Polar residues" evidence="1">
    <location>
        <begin position="45"/>
        <end position="57"/>
    </location>
</feature>
<proteinExistence type="predicted"/>
<comment type="caution">
    <text evidence="2">The sequence shown here is derived from an EMBL/GenBank/DDBJ whole genome shotgun (WGS) entry which is preliminary data.</text>
</comment>
<evidence type="ECO:0000313" key="2">
    <source>
        <dbReference type="EMBL" id="CAG8498428.1"/>
    </source>
</evidence>
<gene>
    <name evidence="2" type="ORF">AGERDE_LOCUS4119</name>
</gene>
<accession>A0A9N9EY33</accession>
<evidence type="ECO:0000313" key="3">
    <source>
        <dbReference type="Proteomes" id="UP000789831"/>
    </source>
</evidence>
<dbReference type="Proteomes" id="UP000789831">
    <property type="component" value="Unassembled WGS sequence"/>
</dbReference>
<feature type="region of interest" description="Disordered" evidence="1">
    <location>
        <begin position="1"/>
        <end position="111"/>
    </location>
</feature>